<dbReference type="GeneID" id="62164500"/>
<comment type="caution">
    <text evidence="1">The sequence shown here is derived from an EMBL/GenBank/DDBJ whole genome shotgun (WGS) entry which is preliminary data.</text>
</comment>
<evidence type="ECO:0000313" key="2">
    <source>
        <dbReference type="Proteomes" id="UP000781932"/>
    </source>
</evidence>
<accession>A0A9P6LIU5</accession>
<protein>
    <submittedName>
        <fullName evidence="1">F-box domain-containing protein</fullName>
    </submittedName>
</protein>
<organism evidence="1 2">
    <name type="scientific">Colletotrichum karsti</name>
    <dbReference type="NCBI Taxonomy" id="1095194"/>
    <lineage>
        <taxon>Eukaryota</taxon>
        <taxon>Fungi</taxon>
        <taxon>Dikarya</taxon>
        <taxon>Ascomycota</taxon>
        <taxon>Pezizomycotina</taxon>
        <taxon>Sordariomycetes</taxon>
        <taxon>Hypocreomycetidae</taxon>
        <taxon>Glomerellales</taxon>
        <taxon>Glomerellaceae</taxon>
        <taxon>Colletotrichum</taxon>
        <taxon>Colletotrichum boninense species complex</taxon>
    </lineage>
</organism>
<gene>
    <name evidence="1" type="ORF">CkaCkLH20_08711</name>
</gene>
<dbReference type="AlphaFoldDB" id="A0A9P6LIU5"/>
<dbReference type="Proteomes" id="UP000781932">
    <property type="component" value="Unassembled WGS sequence"/>
</dbReference>
<name>A0A9P6LIU5_9PEZI</name>
<dbReference type="OrthoDB" id="1689567at2759"/>
<sequence length="415" mass="45657">MYQNVCRADDRPRSVAICPHRECVAFGCASAIGLFWFDDTTGQTFSRSFPLSTPGDFLYFLPPRPVVDTTNKLRLLSSAASLNPESFLSHEILGAFAQPVGGHLQQIPAVISRLETSAGGTGPEISSVYTLIEEPTAFANRLSAHHEWVRGSNIPLRSASATSSENYRAVPLGDGYHIIFNDPQTGHLCLGKDAPMGPMSRLQRKVQFRAPATASSTAPTAFAVGKDLRDGVRVVAVFPTTTWVEGVGFEFWRQLLVFYTIPPDMFQDISFFESFEELDRPVADWIWWWQPVNTLRAFAAAHNSGHPSLDFLIGPSYPLDVHCQVIAACSGVTELSLDVDLDIIIWAFSTAGWGRCWALDTGKAVPIVQSAIQMDGSLRPMDLEGDLMMPDAEDDSLRAIDFEGDTLMPDAEDFF</sequence>
<keyword evidence="2" id="KW-1185">Reference proteome</keyword>
<evidence type="ECO:0000313" key="1">
    <source>
        <dbReference type="EMBL" id="KAF9873977.1"/>
    </source>
</evidence>
<dbReference type="RefSeq" id="XP_038743438.1">
    <property type="nucleotide sequence ID" value="XM_038891426.1"/>
</dbReference>
<dbReference type="EMBL" id="JAATWM020000029">
    <property type="protein sequence ID" value="KAF9873977.1"/>
    <property type="molecule type" value="Genomic_DNA"/>
</dbReference>
<reference evidence="1" key="2">
    <citation type="submission" date="2020-11" db="EMBL/GenBank/DDBJ databases">
        <title>Whole genome sequencing of Colletotrichum sp.</title>
        <authorList>
            <person name="Li H."/>
        </authorList>
    </citation>
    <scope>NUCLEOTIDE SEQUENCE</scope>
    <source>
        <strain evidence="1">CkLH20</strain>
    </source>
</reference>
<reference evidence="1" key="1">
    <citation type="submission" date="2020-03" db="EMBL/GenBank/DDBJ databases">
        <authorList>
            <person name="He L."/>
        </authorList>
    </citation>
    <scope>NUCLEOTIDE SEQUENCE</scope>
    <source>
        <strain evidence="1">CkLH20</strain>
    </source>
</reference>
<proteinExistence type="predicted"/>